<name>A0A9N9P244_9GLOM</name>
<feature type="non-terminal residue" evidence="2">
    <location>
        <position position="215"/>
    </location>
</feature>
<feature type="compositionally biased region" description="Low complexity" evidence="1">
    <location>
        <begin position="24"/>
        <end position="33"/>
    </location>
</feature>
<feature type="region of interest" description="Disordered" evidence="1">
    <location>
        <begin position="1"/>
        <end position="35"/>
    </location>
</feature>
<dbReference type="OrthoDB" id="10600527at2759"/>
<feature type="non-terminal residue" evidence="2">
    <location>
        <position position="1"/>
    </location>
</feature>
<keyword evidence="3" id="KW-1185">Reference proteome</keyword>
<gene>
    <name evidence="2" type="ORF">RFULGI_LOCUS16173</name>
</gene>
<protein>
    <submittedName>
        <fullName evidence="2">728_t:CDS:1</fullName>
    </submittedName>
</protein>
<reference evidence="2" key="1">
    <citation type="submission" date="2021-06" db="EMBL/GenBank/DDBJ databases">
        <authorList>
            <person name="Kallberg Y."/>
            <person name="Tangrot J."/>
            <person name="Rosling A."/>
        </authorList>
    </citation>
    <scope>NUCLEOTIDE SEQUENCE</scope>
    <source>
        <strain evidence="2">IN212</strain>
    </source>
</reference>
<evidence type="ECO:0000313" key="2">
    <source>
        <dbReference type="EMBL" id="CAG8785088.1"/>
    </source>
</evidence>
<dbReference type="Proteomes" id="UP000789396">
    <property type="component" value="Unassembled WGS sequence"/>
</dbReference>
<proteinExistence type="predicted"/>
<dbReference type="AlphaFoldDB" id="A0A9N9P244"/>
<organism evidence="2 3">
    <name type="scientific">Racocetra fulgida</name>
    <dbReference type="NCBI Taxonomy" id="60492"/>
    <lineage>
        <taxon>Eukaryota</taxon>
        <taxon>Fungi</taxon>
        <taxon>Fungi incertae sedis</taxon>
        <taxon>Mucoromycota</taxon>
        <taxon>Glomeromycotina</taxon>
        <taxon>Glomeromycetes</taxon>
        <taxon>Diversisporales</taxon>
        <taxon>Gigasporaceae</taxon>
        <taxon>Racocetra</taxon>
    </lineage>
</organism>
<evidence type="ECO:0000256" key="1">
    <source>
        <dbReference type="SAM" id="MobiDB-lite"/>
    </source>
</evidence>
<dbReference type="EMBL" id="CAJVPZ010055906">
    <property type="protein sequence ID" value="CAG8785088.1"/>
    <property type="molecule type" value="Genomic_DNA"/>
</dbReference>
<accession>A0A9N9P244</accession>
<evidence type="ECO:0000313" key="3">
    <source>
        <dbReference type="Proteomes" id="UP000789396"/>
    </source>
</evidence>
<sequence length="215" mass="24411">EMNNNKGKKQSYIETYITDDDDSSSSCDSSDSVSELDKDSTAFNVCEDINGYDSDETIEKSSVQNALINFFGMLGLLLGQTKDYKKNNMNLESGIAEITPKYIPVNKKHKSAFRALVYETVECLIEVEDVEFIVNPDVDHRKYKVGYKKIKDDSEADKYNKHRVNRNTRYATANYLISAFDPAIENFDPDDIDFLMSNKDIHSGDKSCTDIEADE</sequence>
<comment type="caution">
    <text evidence="2">The sequence shown here is derived from an EMBL/GenBank/DDBJ whole genome shotgun (WGS) entry which is preliminary data.</text>
</comment>